<feature type="binding site" evidence="17">
    <location>
        <begin position="425"/>
        <end position="429"/>
    </location>
    <ligand>
        <name>AMP</name>
        <dbReference type="ChEBI" id="CHEBI:456215"/>
    </ligand>
</feature>
<dbReference type="EC" id="4.2.1.136" evidence="19"/>
<evidence type="ECO:0000256" key="8">
    <source>
        <dbReference type="ARBA" id="ARBA00022857"/>
    </source>
</evidence>
<keyword evidence="8 17" id="KW-0521">NADP</keyword>
<dbReference type="GO" id="GO:0110051">
    <property type="term" value="P:metabolite repair"/>
    <property type="evidence" value="ECO:0007669"/>
    <property type="project" value="TreeGrafter"/>
</dbReference>
<feature type="binding site" evidence="18">
    <location>
        <position position="124"/>
    </location>
    <ligand>
        <name>K(+)</name>
        <dbReference type="ChEBI" id="CHEBI:29103"/>
    </ligand>
</feature>
<dbReference type="NCBIfam" id="TIGR00197">
    <property type="entry name" value="yjeF_nterm"/>
    <property type="match status" value="1"/>
</dbReference>
<comment type="function">
    <text evidence="14 19">Bifunctional enzyme that catalyzes the epimerization of the S- and R-forms of NAD(P)HX and the dehydration of the S-form of NAD(P)HX at the expense of ADP, which is converted to AMP. This allows the repair of both epimers of NAD(P)HX, a damaged form of NAD(P)H that is a result of enzymatic or heat-dependent hydration.</text>
</comment>
<dbReference type="EC" id="5.1.99.6" evidence="19"/>
<evidence type="ECO:0000256" key="18">
    <source>
        <dbReference type="HAMAP-Rule" id="MF_01966"/>
    </source>
</evidence>
<dbReference type="SUPFAM" id="SSF64153">
    <property type="entry name" value="YjeF N-terminal domain-like"/>
    <property type="match status" value="1"/>
</dbReference>
<comment type="catalytic activity">
    <reaction evidence="16 17 19">
        <text>(6S)-NADPHX + ADP = AMP + phosphate + NADPH + H(+)</text>
        <dbReference type="Rhea" id="RHEA:32235"/>
        <dbReference type="ChEBI" id="CHEBI:15378"/>
        <dbReference type="ChEBI" id="CHEBI:43474"/>
        <dbReference type="ChEBI" id="CHEBI:57783"/>
        <dbReference type="ChEBI" id="CHEBI:64076"/>
        <dbReference type="ChEBI" id="CHEBI:456215"/>
        <dbReference type="ChEBI" id="CHEBI:456216"/>
        <dbReference type="EC" id="4.2.1.136"/>
    </reaction>
</comment>
<evidence type="ECO:0000256" key="17">
    <source>
        <dbReference type="HAMAP-Rule" id="MF_01965"/>
    </source>
</evidence>
<dbReference type="InterPro" id="IPR000631">
    <property type="entry name" value="CARKD"/>
</dbReference>
<dbReference type="Pfam" id="PF03853">
    <property type="entry name" value="YjeF_N"/>
    <property type="match status" value="1"/>
</dbReference>
<feature type="binding site" evidence="18">
    <location>
        <position position="59"/>
    </location>
    <ligand>
        <name>K(+)</name>
        <dbReference type="ChEBI" id="CHEBI:29103"/>
    </ligand>
</feature>
<feature type="binding site" evidence="18">
    <location>
        <position position="160"/>
    </location>
    <ligand>
        <name>K(+)</name>
        <dbReference type="ChEBI" id="CHEBI:29103"/>
    </ligand>
</feature>
<dbReference type="Pfam" id="PF01256">
    <property type="entry name" value="Carb_kinase"/>
    <property type="match status" value="1"/>
</dbReference>
<feature type="binding site" evidence="18">
    <location>
        <begin position="128"/>
        <end position="134"/>
    </location>
    <ligand>
        <name>(6S)-NADPHX</name>
        <dbReference type="ChEBI" id="CHEBI:64076"/>
    </ligand>
</feature>
<name>A0A5C7FGJ3_9BACI</name>
<dbReference type="Proteomes" id="UP000321816">
    <property type="component" value="Chromosome"/>
</dbReference>
<keyword evidence="23" id="KW-1185">Reference proteome</keyword>
<feature type="binding site" evidence="18">
    <location>
        <position position="157"/>
    </location>
    <ligand>
        <name>(6S)-NADPHX</name>
        <dbReference type="ChEBI" id="CHEBI:64076"/>
    </ligand>
</feature>
<evidence type="ECO:0000256" key="7">
    <source>
        <dbReference type="ARBA" id="ARBA00022840"/>
    </source>
</evidence>
<evidence type="ECO:0000256" key="5">
    <source>
        <dbReference type="ARBA" id="ARBA00022723"/>
    </source>
</evidence>
<keyword evidence="9 18" id="KW-0630">Potassium</keyword>
<keyword evidence="5 18" id="KW-0479">Metal-binding</keyword>
<comment type="function">
    <text evidence="18">Catalyzes the epimerization of the S- and R-forms of NAD(P)HX, a damaged form of NAD(P)H that is a result of enzymatic or heat-dependent hydration. This is a prerequisite for the S-specific NAD(P)H-hydrate dehydratase to allow the repair of both epimers of NAD(P)HX.</text>
</comment>
<keyword evidence="11 18" id="KW-0413">Isomerase</keyword>
<feature type="binding site" evidence="18">
    <location>
        <position position="139"/>
    </location>
    <ligand>
        <name>(6S)-NADPHX</name>
        <dbReference type="ChEBI" id="CHEBI:64076"/>
    </ligand>
</feature>
<dbReference type="HAMAP" id="MF_01966">
    <property type="entry name" value="NADHX_epimerase"/>
    <property type="match status" value="1"/>
</dbReference>
<evidence type="ECO:0000256" key="13">
    <source>
        <dbReference type="ARBA" id="ARBA00023268"/>
    </source>
</evidence>
<dbReference type="InterPro" id="IPR030677">
    <property type="entry name" value="Nnr"/>
</dbReference>
<dbReference type="CDD" id="cd01171">
    <property type="entry name" value="YXKO-related"/>
    <property type="match status" value="1"/>
</dbReference>
<dbReference type="KEGG" id="ahal:FTX54_002700"/>
<gene>
    <name evidence="18" type="primary">nnrE</name>
    <name evidence="17" type="synonym">nnrD</name>
    <name evidence="22" type="ORF">FTX54_002700</name>
</gene>
<dbReference type="GO" id="GO:0046872">
    <property type="term" value="F:metal ion binding"/>
    <property type="evidence" value="ECO:0007669"/>
    <property type="project" value="UniProtKB-UniRule"/>
</dbReference>
<evidence type="ECO:0000256" key="4">
    <source>
        <dbReference type="ARBA" id="ARBA00009524"/>
    </source>
</evidence>
<dbReference type="InterPro" id="IPR036652">
    <property type="entry name" value="YjeF_N_dom_sf"/>
</dbReference>
<comment type="similarity">
    <text evidence="17">Belongs to the NnrD/CARKD family.</text>
</comment>
<dbReference type="GO" id="GO:0052855">
    <property type="term" value="F:ADP-dependent NAD(P)H-hydrate dehydratase activity"/>
    <property type="evidence" value="ECO:0007669"/>
    <property type="project" value="UniProtKB-UniRule"/>
</dbReference>
<dbReference type="NCBIfam" id="TIGR00196">
    <property type="entry name" value="yjeF_cterm"/>
    <property type="match status" value="1"/>
</dbReference>
<feature type="binding site" evidence="17">
    <location>
        <position position="455"/>
    </location>
    <ligand>
        <name>(6S)-NADPHX</name>
        <dbReference type="ChEBI" id="CHEBI:64076"/>
    </ligand>
</feature>
<keyword evidence="12 17" id="KW-0456">Lyase</keyword>
<evidence type="ECO:0000256" key="9">
    <source>
        <dbReference type="ARBA" id="ARBA00022958"/>
    </source>
</evidence>
<dbReference type="GO" id="GO:0052856">
    <property type="term" value="F:NAD(P)HX epimerase activity"/>
    <property type="evidence" value="ECO:0007669"/>
    <property type="project" value="UniProtKB-UniRule"/>
</dbReference>
<evidence type="ECO:0000259" key="20">
    <source>
        <dbReference type="PROSITE" id="PS51383"/>
    </source>
</evidence>
<keyword evidence="6 17" id="KW-0547">Nucleotide-binding</keyword>
<keyword evidence="13" id="KW-0511">Multifunctional enzyme</keyword>
<reference evidence="22 23" key="1">
    <citation type="submission" date="2024-01" db="EMBL/GenBank/DDBJ databases">
        <title>Complete Genome Sequence of Alkalicoccus halolimnae BZ-SZ-XJ29T, a Moderately Halophilic Bacterium Isolated from a Salt Lake.</title>
        <authorList>
            <person name="Zhao B."/>
        </authorList>
    </citation>
    <scope>NUCLEOTIDE SEQUENCE [LARGE SCALE GENOMIC DNA]</scope>
    <source>
        <strain evidence="22 23">BZ-SZ-XJ29</strain>
    </source>
</reference>
<feature type="binding site" evidence="17">
    <location>
        <position position="454"/>
    </location>
    <ligand>
        <name>AMP</name>
        <dbReference type="ChEBI" id="CHEBI:456215"/>
    </ligand>
</feature>
<dbReference type="InterPro" id="IPR029056">
    <property type="entry name" value="Ribokinase-like"/>
</dbReference>
<dbReference type="PROSITE" id="PS01050">
    <property type="entry name" value="YJEF_C_2"/>
    <property type="match status" value="1"/>
</dbReference>
<organism evidence="22 23">
    <name type="scientific">Alkalicoccus halolimnae</name>
    <dbReference type="NCBI Taxonomy" id="1667239"/>
    <lineage>
        <taxon>Bacteria</taxon>
        <taxon>Bacillati</taxon>
        <taxon>Bacillota</taxon>
        <taxon>Bacilli</taxon>
        <taxon>Bacillales</taxon>
        <taxon>Bacillaceae</taxon>
        <taxon>Alkalicoccus</taxon>
    </lineage>
</organism>
<dbReference type="PIRSF" id="PIRSF017184">
    <property type="entry name" value="Nnr"/>
    <property type="match status" value="1"/>
</dbReference>
<dbReference type="PANTHER" id="PTHR12592">
    <property type="entry name" value="ATP-DEPENDENT (S)-NAD(P)H-HYDRATE DEHYDRATASE FAMILY MEMBER"/>
    <property type="match status" value="1"/>
</dbReference>
<evidence type="ECO:0000256" key="1">
    <source>
        <dbReference type="ARBA" id="ARBA00000013"/>
    </source>
</evidence>
<evidence type="ECO:0000256" key="10">
    <source>
        <dbReference type="ARBA" id="ARBA00023027"/>
    </source>
</evidence>
<evidence type="ECO:0000256" key="14">
    <source>
        <dbReference type="ARBA" id="ARBA00025153"/>
    </source>
</evidence>
<evidence type="ECO:0000313" key="23">
    <source>
        <dbReference type="Proteomes" id="UP000321816"/>
    </source>
</evidence>
<comment type="catalytic activity">
    <reaction evidence="1 18 19">
        <text>(6R)-NADHX = (6S)-NADHX</text>
        <dbReference type="Rhea" id="RHEA:32215"/>
        <dbReference type="ChEBI" id="CHEBI:64074"/>
        <dbReference type="ChEBI" id="CHEBI:64075"/>
        <dbReference type="EC" id="5.1.99.6"/>
    </reaction>
</comment>
<feature type="binding site" evidence="17">
    <location>
        <position position="265"/>
    </location>
    <ligand>
        <name>(6S)-NADPHX</name>
        <dbReference type="ChEBI" id="CHEBI:64076"/>
    </ligand>
</feature>
<comment type="catalytic activity">
    <reaction evidence="2 18 19">
        <text>(6R)-NADPHX = (6S)-NADPHX</text>
        <dbReference type="Rhea" id="RHEA:32227"/>
        <dbReference type="ChEBI" id="CHEBI:64076"/>
        <dbReference type="ChEBI" id="CHEBI:64077"/>
        <dbReference type="EC" id="5.1.99.6"/>
    </reaction>
</comment>
<dbReference type="Gene3D" id="3.40.1190.20">
    <property type="match status" value="1"/>
</dbReference>
<feature type="domain" description="YjeF N-terminal" evidence="21">
    <location>
        <begin position="9"/>
        <end position="214"/>
    </location>
</feature>
<comment type="similarity">
    <text evidence="18">Belongs to the NnrE/AIBP family.</text>
</comment>
<sequence length="508" mass="53696">MYVVTSEEMRKIDAYAIQKIGLPSLVLMENAGRGAAKAAVSGEQAEIRRWAVLVGKGNNGGDGVAASRHLMEWGFSPTIIYVDNPDSFQGEAAIQRDIAAAFGVPSVIYEEGEVNWADYDGIVDALLGTGSSGAPRKKYASLIIEANESVLPITAMDIPSGLDPDTGQVHTPCIQAERTAALAYTKRGLEQYPGLKQAGEVSICSIGIMADLASEHDVRTFRTDAAMLEKRFGIYHGEPAREADSNKGTYGHVLTAAGTRLMAGAGLMSATASLRIGAGLVTWAVPERVLDNVVGRQPEIMLTAFADEGTGDWSAVKASDVVNVIENKQAAVLGPGMGRWKKDRDWLEKIWKTSSCPLVIDADGLNILSETNFSLWKKRSAPVILTPHPGEMARLCGCSVKEVQQDRIGIARQFAEKNGVVVVLKGARTVTAAPDGSVSINTTGNPKMATGGAGDVLTGVIAGLLAQGFEAESAAVYGVYLHGLAGDEAAQKRSRSRAVAAGDIIDEL</sequence>
<dbReference type="GO" id="GO:0005524">
    <property type="term" value="F:ATP binding"/>
    <property type="evidence" value="ECO:0007669"/>
    <property type="project" value="UniProtKB-UniRule"/>
</dbReference>
<comment type="similarity">
    <text evidence="4 19">In the C-terminal section; belongs to the NnrD/CARKD family.</text>
</comment>
<dbReference type="SUPFAM" id="SSF53613">
    <property type="entry name" value="Ribokinase-like"/>
    <property type="match status" value="1"/>
</dbReference>
<feature type="binding site" evidence="18">
    <location>
        <begin position="58"/>
        <end position="62"/>
    </location>
    <ligand>
        <name>(6S)-NADPHX</name>
        <dbReference type="ChEBI" id="CHEBI:64076"/>
    </ligand>
</feature>
<evidence type="ECO:0000256" key="15">
    <source>
        <dbReference type="ARBA" id="ARBA00048238"/>
    </source>
</evidence>
<dbReference type="GO" id="GO:0046496">
    <property type="term" value="P:nicotinamide nucleotide metabolic process"/>
    <property type="evidence" value="ECO:0007669"/>
    <property type="project" value="UniProtKB-UniRule"/>
</dbReference>
<evidence type="ECO:0000256" key="3">
    <source>
        <dbReference type="ARBA" id="ARBA00006001"/>
    </source>
</evidence>
<comment type="subunit">
    <text evidence="17">Homotetramer.</text>
</comment>
<protein>
    <recommendedName>
        <fullName evidence="19">Bifunctional NAD(P)H-hydrate repair enzyme</fullName>
    </recommendedName>
    <alternativeName>
        <fullName evidence="19">Nicotinamide nucleotide repair protein</fullName>
    </alternativeName>
    <domain>
        <recommendedName>
            <fullName evidence="19">ADP-dependent (S)-NAD(P)H-hydrate dehydratase</fullName>
            <ecNumber evidence="19">4.2.1.136</ecNumber>
        </recommendedName>
        <alternativeName>
            <fullName evidence="19">ADP-dependent NAD(P)HX dehydratase</fullName>
        </alternativeName>
    </domain>
    <domain>
        <recommendedName>
            <fullName evidence="19">NAD(P)H-hydrate epimerase</fullName>
            <ecNumber evidence="19">5.1.99.6</ecNumber>
        </recommendedName>
    </domain>
</protein>
<keyword evidence="10 17" id="KW-0520">NAD</keyword>
<evidence type="ECO:0000256" key="11">
    <source>
        <dbReference type="ARBA" id="ARBA00023235"/>
    </source>
</evidence>
<keyword evidence="7 17" id="KW-0067">ATP-binding</keyword>
<accession>A0A5C7FGJ3</accession>
<dbReference type="PROSITE" id="PS51385">
    <property type="entry name" value="YJEF_N"/>
    <property type="match status" value="1"/>
</dbReference>
<dbReference type="PROSITE" id="PS51383">
    <property type="entry name" value="YJEF_C_3"/>
    <property type="match status" value="1"/>
</dbReference>
<feature type="binding site" evidence="17">
    <location>
        <position position="388"/>
    </location>
    <ligand>
        <name>(6S)-NADPHX</name>
        <dbReference type="ChEBI" id="CHEBI:64076"/>
    </ligand>
</feature>
<dbReference type="PANTHER" id="PTHR12592:SF0">
    <property type="entry name" value="ATP-DEPENDENT (S)-NAD(P)H-HYDRATE DEHYDRATASE"/>
    <property type="match status" value="1"/>
</dbReference>
<comment type="cofactor">
    <cofactor evidence="18 19">
        <name>K(+)</name>
        <dbReference type="ChEBI" id="CHEBI:29103"/>
    </cofactor>
    <text evidence="18 19">Binds 1 potassium ion per subunit.</text>
</comment>
<evidence type="ECO:0000313" key="22">
    <source>
        <dbReference type="EMBL" id="WWD80492.1"/>
    </source>
</evidence>
<dbReference type="OrthoDB" id="9806925at2"/>
<feature type="domain" description="YjeF C-terminal" evidence="20">
    <location>
        <begin position="230"/>
        <end position="508"/>
    </location>
</feature>
<proteinExistence type="inferred from homology"/>
<feature type="binding site" evidence="17">
    <location>
        <position position="336"/>
    </location>
    <ligand>
        <name>(6S)-NADPHX</name>
        <dbReference type="ChEBI" id="CHEBI:64076"/>
    </ligand>
</feature>
<evidence type="ECO:0000256" key="19">
    <source>
        <dbReference type="PIRNR" id="PIRNR017184"/>
    </source>
</evidence>
<dbReference type="InterPro" id="IPR017953">
    <property type="entry name" value="Carbohydrate_kinase_pred_CS"/>
</dbReference>
<evidence type="ECO:0000256" key="6">
    <source>
        <dbReference type="ARBA" id="ARBA00022741"/>
    </source>
</evidence>
<evidence type="ECO:0000256" key="16">
    <source>
        <dbReference type="ARBA" id="ARBA00049209"/>
    </source>
</evidence>
<dbReference type="InterPro" id="IPR004443">
    <property type="entry name" value="YjeF_N_dom"/>
</dbReference>
<comment type="similarity">
    <text evidence="3 19">In the N-terminal section; belongs to the NnrE/AIBP family.</text>
</comment>
<comment type="function">
    <text evidence="17">Catalyzes the dehydration of the S-form of NAD(P)HX at the expense of ADP, which is converted to AMP. Together with NAD(P)HX epimerase, which catalyzes the epimerization of the S- and R-forms, the enzyme allows the repair of both epimers of NAD(P)HX, a damaged form of NAD(P)H that is a result of enzymatic or heat-dependent hydration.</text>
</comment>
<dbReference type="HAMAP" id="MF_01965">
    <property type="entry name" value="NADHX_dehydratase"/>
    <property type="match status" value="1"/>
</dbReference>
<comment type="catalytic activity">
    <reaction evidence="15 17 19">
        <text>(6S)-NADHX + ADP = AMP + phosphate + NADH + H(+)</text>
        <dbReference type="Rhea" id="RHEA:32223"/>
        <dbReference type="ChEBI" id="CHEBI:15378"/>
        <dbReference type="ChEBI" id="CHEBI:43474"/>
        <dbReference type="ChEBI" id="CHEBI:57945"/>
        <dbReference type="ChEBI" id="CHEBI:64074"/>
        <dbReference type="ChEBI" id="CHEBI:456215"/>
        <dbReference type="ChEBI" id="CHEBI:456216"/>
        <dbReference type="EC" id="4.2.1.136"/>
    </reaction>
</comment>
<comment type="cofactor">
    <cofactor evidence="17">
        <name>Mg(2+)</name>
        <dbReference type="ChEBI" id="CHEBI:18420"/>
    </cofactor>
</comment>
<dbReference type="EMBL" id="CP144914">
    <property type="protein sequence ID" value="WWD80492.1"/>
    <property type="molecule type" value="Genomic_DNA"/>
</dbReference>
<evidence type="ECO:0000256" key="2">
    <source>
        <dbReference type="ARBA" id="ARBA00000909"/>
    </source>
</evidence>
<evidence type="ECO:0000256" key="12">
    <source>
        <dbReference type="ARBA" id="ARBA00023239"/>
    </source>
</evidence>
<dbReference type="RefSeq" id="WP_147803970.1">
    <property type="nucleotide sequence ID" value="NZ_CP144914.1"/>
</dbReference>
<dbReference type="Gene3D" id="3.40.50.10260">
    <property type="entry name" value="YjeF N-terminal domain"/>
    <property type="match status" value="1"/>
</dbReference>
<dbReference type="AlphaFoldDB" id="A0A5C7FGJ3"/>
<evidence type="ECO:0000259" key="21">
    <source>
        <dbReference type="PROSITE" id="PS51385"/>
    </source>
</evidence>